<dbReference type="InterPro" id="IPR035906">
    <property type="entry name" value="MetI-like_sf"/>
</dbReference>
<keyword evidence="2 7" id="KW-0813">Transport</keyword>
<evidence type="ECO:0000256" key="7">
    <source>
        <dbReference type="RuleBase" id="RU363032"/>
    </source>
</evidence>
<dbReference type="GO" id="GO:0005886">
    <property type="term" value="C:plasma membrane"/>
    <property type="evidence" value="ECO:0007669"/>
    <property type="project" value="UniProtKB-SubCell"/>
</dbReference>
<dbReference type="CDD" id="cd06261">
    <property type="entry name" value="TM_PBP2"/>
    <property type="match status" value="1"/>
</dbReference>
<organism evidence="9 10">
    <name type="scientific">Jiangella alba</name>
    <dbReference type="NCBI Taxonomy" id="561176"/>
    <lineage>
        <taxon>Bacteria</taxon>
        <taxon>Bacillati</taxon>
        <taxon>Actinomycetota</taxon>
        <taxon>Actinomycetes</taxon>
        <taxon>Jiangellales</taxon>
        <taxon>Jiangellaceae</taxon>
        <taxon>Jiangella</taxon>
    </lineage>
</organism>
<evidence type="ECO:0000259" key="8">
    <source>
        <dbReference type="PROSITE" id="PS50928"/>
    </source>
</evidence>
<evidence type="ECO:0000256" key="5">
    <source>
        <dbReference type="ARBA" id="ARBA00022989"/>
    </source>
</evidence>
<comment type="similarity">
    <text evidence="7">Belongs to the binding-protein-dependent transport system permease family.</text>
</comment>
<feature type="domain" description="ABC transmembrane type-1" evidence="8">
    <location>
        <begin position="74"/>
        <end position="263"/>
    </location>
</feature>
<dbReference type="Proteomes" id="UP000181980">
    <property type="component" value="Unassembled WGS sequence"/>
</dbReference>
<name>A0A1H5MNE9_9ACTN</name>
<dbReference type="AlphaFoldDB" id="A0A1H5MNE9"/>
<keyword evidence="3" id="KW-1003">Cell membrane</keyword>
<keyword evidence="4 7" id="KW-0812">Transmembrane</keyword>
<feature type="transmembrane region" description="Helical" evidence="7">
    <location>
        <begin position="109"/>
        <end position="130"/>
    </location>
</feature>
<gene>
    <name evidence="9" type="ORF">SAMN04488561_3247</name>
</gene>
<evidence type="ECO:0000256" key="3">
    <source>
        <dbReference type="ARBA" id="ARBA00022475"/>
    </source>
</evidence>
<reference evidence="10" key="1">
    <citation type="submission" date="2016-10" db="EMBL/GenBank/DDBJ databases">
        <authorList>
            <person name="Varghese N."/>
            <person name="Submissions S."/>
        </authorList>
    </citation>
    <scope>NUCLEOTIDE SEQUENCE [LARGE SCALE GENOMIC DNA]</scope>
    <source>
        <strain evidence="10">DSM 45237</strain>
    </source>
</reference>
<dbReference type="SUPFAM" id="SSF161098">
    <property type="entry name" value="MetI-like"/>
    <property type="match status" value="1"/>
</dbReference>
<keyword evidence="5 7" id="KW-1133">Transmembrane helix</keyword>
<keyword evidence="10" id="KW-1185">Reference proteome</keyword>
<evidence type="ECO:0000256" key="1">
    <source>
        <dbReference type="ARBA" id="ARBA00004651"/>
    </source>
</evidence>
<evidence type="ECO:0000313" key="10">
    <source>
        <dbReference type="Proteomes" id="UP000181980"/>
    </source>
</evidence>
<dbReference type="PANTHER" id="PTHR43744">
    <property type="entry name" value="ABC TRANSPORTER PERMEASE PROTEIN MG189-RELATED-RELATED"/>
    <property type="match status" value="1"/>
</dbReference>
<evidence type="ECO:0000256" key="2">
    <source>
        <dbReference type="ARBA" id="ARBA00022448"/>
    </source>
</evidence>
<protein>
    <submittedName>
        <fullName evidence="9">Carbohydrate ABC transporter membrane protein 2, CUT1 family</fullName>
    </submittedName>
</protein>
<dbReference type="EMBL" id="FNUC01000003">
    <property type="protein sequence ID" value="SEE89918.1"/>
    <property type="molecule type" value="Genomic_DNA"/>
</dbReference>
<sequence>MRRSRGGTIVLTAAAVLAALAVFLPVWWVFVSSTRPGNSYVDNMAPLSWLAFVPVGGDLTNYSGLLSGPFLTGLFNSFLVAGLTIVFGLAIAVPAAYALATIDFPGRGVVFTFIVLVAMIPFDAIAIPLSSLFQDWHLSDSYAGLVLPALANGFAIFVLRQFFLGIPAELLEAAEVDGLGRIATLWRIVLPLSKPALIGAGMMLFLSQWQAYLWPLLIGTSPERQLAPIALANLSTLFTVDLGQIFAGSFVLTIIPMVLLLFFQKQYTESLSTTGLKG</sequence>
<dbReference type="PROSITE" id="PS50928">
    <property type="entry name" value="ABC_TM1"/>
    <property type="match status" value="1"/>
</dbReference>
<accession>A0A1H5MNE9</accession>
<dbReference type="RefSeq" id="WP_069111698.1">
    <property type="nucleotide sequence ID" value="NZ_FNUC01000003.1"/>
</dbReference>
<feature type="transmembrane region" description="Helical" evidence="7">
    <location>
        <begin position="242"/>
        <end position="263"/>
    </location>
</feature>
<proteinExistence type="inferred from homology"/>
<evidence type="ECO:0000256" key="4">
    <source>
        <dbReference type="ARBA" id="ARBA00022692"/>
    </source>
</evidence>
<dbReference type="GO" id="GO:0055085">
    <property type="term" value="P:transmembrane transport"/>
    <property type="evidence" value="ECO:0007669"/>
    <property type="project" value="InterPro"/>
</dbReference>
<dbReference type="OrthoDB" id="2063054at2"/>
<dbReference type="Gene3D" id="1.10.3720.10">
    <property type="entry name" value="MetI-like"/>
    <property type="match status" value="1"/>
</dbReference>
<feature type="transmembrane region" description="Helical" evidence="7">
    <location>
        <begin position="74"/>
        <end position="97"/>
    </location>
</feature>
<keyword evidence="6 7" id="KW-0472">Membrane</keyword>
<feature type="transmembrane region" description="Helical" evidence="7">
    <location>
        <begin position="142"/>
        <end position="163"/>
    </location>
</feature>
<dbReference type="PANTHER" id="PTHR43744:SF8">
    <property type="entry name" value="SN-GLYCEROL-3-PHOSPHATE TRANSPORT SYSTEM PERMEASE PROTEIN UGPE"/>
    <property type="match status" value="1"/>
</dbReference>
<evidence type="ECO:0000256" key="6">
    <source>
        <dbReference type="ARBA" id="ARBA00023136"/>
    </source>
</evidence>
<dbReference type="Pfam" id="PF00528">
    <property type="entry name" value="BPD_transp_1"/>
    <property type="match status" value="1"/>
</dbReference>
<comment type="subcellular location">
    <subcellularLocation>
        <location evidence="1 7">Cell membrane</location>
        <topology evidence="1 7">Multi-pass membrane protein</topology>
    </subcellularLocation>
</comment>
<dbReference type="STRING" id="561176.SAMN04488561_3247"/>
<feature type="transmembrane region" description="Helical" evidence="7">
    <location>
        <begin position="184"/>
        <end position="206"/>
    </location>
</feature>
<dbReference type="InterPro" id="IPR000515">
    <property type="entry name" value="MetI-like"/>
</dbReference>
<evidence type="ECO:0000313" key="9">
    <source>
        <dbReference type="EMBL" id="SEE89918.1"/>
    </source>
</evidence>
<feature type="transmembrane region" description="Helical" evidence="7">
    <location>
        <begin position="7"/>
        <end position="30"/>
    </location>
</feature>